<dbReference type="EMBL" id="BKCJ011104975">
    <property type="protein sequence ID" value="GFC86409.1"/>
    <property type="molecule type" value="Genomic_DNA"/>
</dbReference>
<reference evidence="1" key="1">
    <citation type="journal article" date="2019" name="Sci. Rep.">
        <title>Draft genome of Tanacetum cinerariifolium, the natural source of mosquito coil.</title>
        <authorList>
            <person name="Yamashiro T."/>
            <person name="Shiraishi A."/>
            <person name="Satake H."/>
            <person name="Nakayama K."/>
        </authorList>
    </citation>
    <scope>NUCLEOTIDE SEQUENCE</scope>
</reference>
<comment type="caution">
    <text evidence="1">The sequence shown here is derived from an EMBL/GenBank/DDBJ whole genome shotgun (WGS) entry which is preliminary data.</text>
</comment>
<name>A0A699RGG1_TANCI</name>
<sequence>MSANTKFAKQSIMKNLPKVGETHALSKPVTSNSVATPQESNVVKNQKVIALGMFMITPFKTSREEIMCLTTLEQALG</sequence>
<organism evidence="1">
    <name type="scientific">Tanacetum cinerariifolium</name>
    <name type="common">Dalmatian daisy</name>
    <name type="synonym">Chrysanthemum cinerariifolium</name>
    <dbReference type="NCBI Taxonomy" id="118510"/>
    <lineage>
        <taxon>Eukaryota</taxon>
        <taxon>Viridiplantae</taxon>
        <taxon>Streptophyta</taxon>
        <taxon>Embryophyta</taxon>
        <taxon>Tracheophyta</taxon>
        <taxon>Spermatophyta</taxon>
        <taxon>Magnoliopsida</taxon>
        <taxon>eudicotyledons</taxon>
        <taxon>Gunneridae</taxon>
        <taxon>Pentapetalae</taxon>
        <taxon>asterids</taxon>
        <taxon>campanulids</taxon>
        <taxon>Asterales</taxon>
        <taxon>Asteraceae</taxon>
        <taxon>Asteroideae</taxon>
        <taxon>Anthemideae</taxon>
        <taxon>Anthemidinae</taxon>
        <taxon>Tanacetum</taxon>
    </lineage>
</organism>
<gene>
    <name evidence="1" type="ORF">Tci_858379</name>
</gene>
<protein>
    <submittedName>
        <fullName evidence="1">Uncharacterized protein</fullName>
    </submittedName>
</protein>
<dbReference type="AlphaFoldDB" id="A0A699RGG1"/>
<proteinExistence type="predicted"/>
<evidence type="ECO:0000313" key="1">
    <source>
        <dbReference type="EMBL" id="GFC86409.1"/>
    </source>
</evidence>
<accession>A0A699RGG1</accession>